<name>A0A0M0H9H4_ANEMI</name>
<feature type="binding site" evidence="8">
    <location>
        <position position="270"/>
    </location>
    <ligand>
        <name>Mn(2+)</name>
        <dbReference type="ChEBI" id="CHEBI:29035"/>
        <label>2</label>
    </ligand>
</feature>
<dbReference type="GO" id="GO:0030145">
    <property type="term" value="F:manganese ion binding"/>
    <property type="evidence" value="ECO:0007669"/>
    <property type="project" value="UniProtKB-UniRule"/>
</dbReference>
<dbReference type="EMBL" id="LGUG01000004">
    <property type="protein sequence ID" value="KON98372.1"/>
    <property type="molecule type" value="Genomic_DNA"/>
</dbReference>
<feature type="binding site" evidence="8">
    <location>
        <position position="349"/>
    </location>
    <ligand>
        <name>Mn(2+)</name>
        <dbReference type="ChEBI" id="CHEBI:29035"/>
        <label>2</label>
    </ligand>
</feature>
<dbReference type="InterPro" id="IPR011356">
    <property type="entry name" value="Leucine_aapep/pepB"/>
</dbReference>
<dbReference type="Gene3D" id="3.40.630.10">
    <property type="entry name" value="Zn peptidases"/>
    <property type="match status" value="1"/>
</dbReference>
<dbReference type="OrthoDB" id="9809354at2"/>
<evidence type="ECO:0000313" key="10">
    <source>
        <dbReference type="EMBL" id="KON98372.1"/>
    </source>
</evidence>
<proteinExistence type="inferred from homology"/>
<dbReference type="Pfam" id="PF02789">
    <property type="entry name" value="Peptidase_M17_N"/>
    <property type="match status" value="1"/>
</dbReference>
<organism evidence="10 12">
    <name type="scientific">Aneurinibacillus migulanus</name>
    <name type="common">Bacillus migulanus</name>
    <dbReference type="NCBI Taxonomy" id="47500"/>
    <lineage>
        <taxon>Bacteria</taxon>
        <taxon>Bacillati</taxon>
        <taxon>Bacillota</taxon>
        <taxon>Bacilli</taxon>
        <taxon>Bacillales</taxon>
        <taxon>Paenibacillaceae</taxon>
        <taxon>Aneurinibacillus group</taxon>
        <taxon>Aneurinibacillus</taxon>
    </lineage>
</organism>
<keyword evidence="4 8" id="KW-0031">Aminopeptidase</keyword>
<evidence type="ECO:0000256" key="3">
    <source>
        <dbReference type="ARBA" id="ARBA00009528"/>
    </source>
</evidence>
<evidence type="ECO:0000256" key="4">
    <source>
        <dbReference type="ARBA" id="ARBA00022438"/>
    </source>
</evidence>
<dbReference type="NCBIfam" id="NF002083">
    <property type="entry name" value="PRK00913.3-5"/>
    <property type="match status" value="1"/>
</dbReference>
<dbReference type="GO" id="GO:0070006">
    <property type="term" value="F:metalloaminopeptidase activity"/>
    <property type="evidence" value="ECO:0007669"/>
    <property type="project" value="InterPro"/>
</dbReference>
<evidence type="ECO:0000313" key="12">
    <source>
        <dbReference type="Proteomes" id="UP000037269"/>
    </source>
</evidence>
<evidence type="ECO:0000256" key="1">
    <source>
        <dbReference type="ARBA" id="ARBA00000135"/>
    </source>
</evidence>
<keyword evidence="8" id="KW-0479">Metal-binding</keyword>
<feature type="active site" evidence="8">
    <location>
        <position position="277"/>
    </location>
</feature>
<dbReference type="CDD" id="cd00433">
    <property type="entry name" value="Peptidase_M17"/>
    <property type="match status" value="1"/>
</dbReference>
<dbReference type="NCBIfam" id="NF002073">
    <property type="entry name" value="PRK00913.1-2"/>
    <property type="match status" value="1"/>
</dbReference>
<comment type="cofactor">
    <cofactor evidence="8">
        <name>Mn(2+)</name>
        <dbReference type="ChEBI" id="CHEBI:29035"/>
    </cofactor>
    <text evidence="8">Binds 2 manganese ions per subunit.</text>
</comment>
<dbReference type="SUPFAM" id="SSF52949">
    <property type="entry name" value="Macro domain-like"/>
    <property type="match status" value="1"/>
</dbReference>
<dbReference type="AlphaFoldDB" id="A0A0M0H9H4"/>
<dbReference type="GO" id="GO:0005737">
    <property type="term" value="C:cytoplasm"/>
    <property type="evidence" value="ECO:0007669"/>
    <property type="project" value="UniProtKB-SubCell"/>
</dbReference>
<dbReference type="PANTHER" id="PTHR11963">
    <property type="entry name" value="LEUCINE AMINOPEPTIDASE-RELATED"/>
    <property type="match status" value="1"/>
</dbReference>
<evidence type="ECO:0000256" key="7">
    <source>
        <dbReference type="ARBA" id="ARBA00049972"/>
    </source>
</evidence>
<feature type="active site" evidence="8">
    <location>
        <position position="351"/>
    </location>
</feature>
<comment type="catalytic activity">
    <reaction evidence="1 8">
        <text>Release of an N-terminal amino acid, Xaa-|-Yaa-, in which Xaa is preferably Leu, but may be other amino acids including Pro although not Arg or Lys, and Yaa may be Pro. Amino acid amides and methyl esters are also readily hydrolyzed, but rates on arylamides are exceedingly low.</text>
        <dbReference type="EC" id="3.4.11.1"/>
    </reaction>
</comment>
<gene>
    <name evidence="8" type="primary">pepA</name>
    <name evidence="10" type="ORF">AF333_05190</name>
    <name evidence="11" type="ORF">SAMN04487909_1476</name>
</gene>
<keyword evidence="8" id="KW-0963">Cytoplasm</keyword>
<keyword evidence="8" id="KW-0464">Manganese</keyword>
<dbReference type="PROSITE" id="PS00631">
    <property type="entry name" value="CYTOSOL_AP"/>
    <property type="match status" value="1"/>
</dbReference>
<feature type="domain" description="Cytosol aminopeptidase" evidence="9">
    <location>
        <begin position="345"/>
        <end position="352"/>
    </location>
</feature>
<dbReference type="EMBL" id="FNED01000047">
    <property type="protein sequence ID" value="SDK28115.1"/>
    <property type="molecule type" value="Genomic_DNA"/>
</dbReference>
<dbReference type="GeneID" id="42304602"/>
<dbReference type="PATRIC" id="fig|47500.9.peg.2151"/>
<dbReference type="Pfam" id="PF00883">
    <property type="entry name" value="Peptidase_M17"/>
    <property type="match status" value="1"/>
</dbReference>
<keyword evidence="12" id="KW-1185">Reference proteome</keyword>
<feature type="binding site" evidence="8">
    <location>
        <position position="265"/>
    </location>
    <ligand>
        <name>Mn(2+)</name>
        <dbReference type="ChEBI" id="CHEBI:29035"/>
        <label>2</label>
    </ligand>
</feature>
<dbReference type="PANTHER" id="PTHR11963:SF23">
    <property type="entry name" value="CYTOSOL AMINOPEPTIDASE"/>
    <property type="match status" value="1"/>
</dbReference>
<feature type="binding site" evidence="8">
    <location>
        <position position="349"/>
    </location>
    <ligand>
        <name>Mn(2+)</name>
        <dbReference type="ChEBI" id="CHEBI:29035"/>
        <label>1</label>
    </ligand>
</feature>
<accession>A0A0M0H9H4</accession>
<comment type="subcellular location">
    <subcellularLocation>
        <location evidence="8">Cytoplasm</location>
    </subcellularLocation>
</comment>
<dbReference type="SUPFAM" id="SSF53187">
    <property type="entry name" value="Zn-dependent exopeptidases"/>
    <property type="match status" value="1"/>
</dbReference>
<dbReference type="InterPro" id="IPR000819">
    <property type="entry name" value="Peptidase_M17_C"/>
</dbReference>
<dbReference type="PRINTS" id="PR00481">
    <property type="entry name" value="LAMNOPPTDASE"/>
</dbReference>
<sequence>MKIEVKSEKLQDCTAQCVVVGVFEDEQALPTSLKEVDEKMDGVLTGLFADGEISGKKKSTQFIHTFGKTAVRRIMMIGLGKQEELSFEDMREISARAVKEALRAKITQIAFVSNKEVDVLGASDAAHAFVEGALLANYRFPGYHKETEEKPELEELTVLCAEETASEVTEGVRVAEALARGTNLARDLVNMPGNYLTPTVLSEKAKEIAERYNMKVEILDKADLEVYGMGGLLGVSQGSIEPPKLIAIKYQGTDKWENVVGFVGKGITFDSGGISLKPGAGMDEMKGDMGGAAAVLGALEAIGTLKPAINIAAVIPTTENMPSGSALKPGDVITTMSGKTVEILNTDAEGRLILADGMSYARKIGASYLIDLATLTGAAIVALGTCTTAALTNDEALMEEVMEAAGEAGELLWRLPGYKPYMNQIKSQIADLKNTGGRNAGAITAGLFVGEFAEGTPWVHLDIAGTAWADKADDLSPAGGTGAMVRTLATLALRRTEQGERD</sequence>
<dbReference type="EC" id="3.4.11.1" evidence="8"/>
<dbReference type="InterPro" id="IPR023042">
    <property type="entry name" value="Peptidase_M17_leu_NH2_pept"/>
</dbReference>
<evidence type="ECO:0000313" key="13">
    <source>
        <dbReference type="Proteomes" id="UP000182836"/>
    </source>
</evidence>
<keyword evidence="5 8" id="KW-0645">Protease</keyword>
<dbReference type="STRING" id="47500.AF333_05190"/>
<dbReference type="InterPro" id="IPR008283">
    <property type="entry name" value="Peptidase_M17_N"/>
</dbReference>
<comment type="catalytic activity">
    <reaction evidence="2 8">
        <text>Release of an N-terminal amino acid, preferentially leucine, but not glutamic or aspartic acids.</text>
        <dbReference type="EC" id="3.4.11.10"/>
    </reaction>
</comment>
<dbReference type="Proteomes" id="UP000182836">
    <property type="component" value="Unassembled WGS sequence"/>
</dbReference>
<feature type="binding site" evidence="8">
    <location>
        <position position="347"/>
    </location>
    <ligand>
        <name>Mn(2+)</name>
        <dbReference type="ChEBI" id="CHEBI:29035"/>
        <label>1</label>
    </ligand>
</feature>
<reference evidence="10 12" key="1">
    <citation type="submission" date="2015-07" db="EMBL/GenBank/DDBJ databases">
        <title>Fjat-14205 dsm 2895.</title>
        <authorList>
            <person name="Liu B."/>
            <person name="Wang J."/>
            <person name="Zhu Y."/>
            <person name="Liu G."/>
            <person name="Chen Q."/>
            <person name="Chen Z."/>
            <person name="Lan J."/>
            <person name="Che J."/>
            <person name="Ge C."/>
            <person name="Shi H."/>
            <person name="Pan Z."/>
            <person name="Liu X."/>
        </authorList>
    </citation>
    <scope>NUCLEOTIDE SEQUENCE [LARGE SCALE GENOMIC DNA]</scope>
    <source>
        <strain evidence="10 12">DSM 2895</strain>
    </source>
</reference>
<evidence type="ECO:0000313" key="11">
    <source>
        <dbReference type="EMBL" id="SDK28115.1"/>
    </source>
</evidence>
<dbReference type="Proteomes" id="UP000037269">
    <property type="component" value="Unassembled WGS sequence"/>
</dbReference>
<evidence type="ECO:0000256" key="5">
    <source>
        <dbReference type="ARBA" id="ARBA00022670"/>
    </source>
</evidence>
<dbReference type="HAMAP" id="MF_00181">
    <property type="entry name" value="Cytosol_peptidase_M17"/>
    <property type="match status" value="1"/>
</dbReference>
<keyword evidence="6 8" id="KW-0378">Hydrolase</keyword>
<evidence type="ECO:0000256" key="2">
    <source>
        <dbReference type="ARBA" id="ARBA00000967"/>
    </source>
</evidence>
<feature type="binding site" evidence="8">
    <location>
        <position position="288"/>
    </location>
    <ligand>
        <name>Mn(2+)</name>
        <dbReference type="ChEBI" id="CHEBI:29035"/>
        <label>2</label>
    </ligand>
</feature>
<evidence type="ECO:0000256" key="8">
    <source>
        <dbReference type="HAMAP-Rule" id="MF_00181"/>
    </source>
</evidence>
<dbReference type="RefSeq" id="WP_043063202.1">
    <property type="nucleotide sequence ID" value="NZ_BJOA01000162.1"/>
</dbReference>
<feature type="binding site" evidence="8">
    <location>
        <position position="270"/>
    </location>
    <ligand>
        <name>Mn(2+)</name>
        <dbReference type="ChEBI" id="CHEBI:29035"/>
        <label>1</label>
    </ligand>
</feature>
<evidence type="ECO:0000256" key="6">
    <source>
        <dbReference type="ARBA" id="ARBA00022801"/>
    </source>
</evidence>
<evidence type="ECO:0000259" key="9">
    <source>
        <dbReference type="PROSITE" id="PS00631"/>
    </source>
</evidence>
<dbReference type="Gene3D" id="3.40.220.10">
    <property type="entry name" value="Leucine Aminopeptidase, subunit E, domain 1"/>
    <property type="match status" value="1"/>
</dbReference>
<dbReference type="NCBIfam" id="NF002074">
    <property type="entry name" value="PRK00913.1-4"/>
    <property type="match status" value="1"/>
</dbReference>
<dbReference type="GO" id="GO:0006508">
    <property type="term" value="P:proteolysis"/>
    <property type="evidence" value="ECO:0007669"/>
    <property type="project" value="UniProtKB-KW"/>
</dbReference>
<dbReference type="InterPro" id="IPR043472">
    <property type="entry name" value="Macro_dom-like"/>
</dbReference>
<dbReference type="EC" id="3.4.11.10" evidence="8"/>
<comment type="function">
    <text evidence="7 8">Presumably involved in the processing and regular turnover of intracellular proteins. Catalyzes the removal of unsubstituted N-terminal amino acids from various peptides.</text>
</comment>
<comment type="similarity">
    <text evidence="3 8">Belongs to the peptidase M17 family.</text>
</comment>
<protein>
    <recommendedName>
        <fullName evidence="8">Probable cytosol aminopeptidase</fullName>
        <ecNumber evidence="8">3.4.11.1</ecNumber>
    </recommendedName>
    <alternativeName>
        <fullName evidence="8">Leucine aminopeptidase</fullName>
        <shortName evidence="8">LAP</shortName>
        <ecNumber evidence="8">3.4.11.10</ecNumber>
    </alternativeName>
    <alternativeName>
        <fullName evidence="8">Leucyl aminopeptidase</fullName>
    </alternativeName>
</protein>
<reference evidence="11 13" key="2">
    <citation type="submission" date="2016-10" db="EMBL/GenBank/DDBJ databases">
        <authorList>
            <person name="de Groot N.N."/>
        </authorList>
    </citation>
    <scope>NUCLEOTIDE SEQUENCE [LARGE SCALE GENOMIC DNA]</scope>
    <source>
        <strain evidence="11 13">DSM 2895</strain>
    </source>
</reference>